<feature type="region of interest" description="Disordered" evidence="1">
    <location>
        <begin position="127"/>
        <end position="165"/>
    </location>
</feature>
<organism evidence="2">
    <name type="scientific">uncultured Stenotrophomonas sp</name>
    <dbReference type="NCBI Taxonomy" id="165438"/>
    <lineage>
        <taxon>Bacteria</taxon>
        <taxon>Pseudomonadati</taxon>
        <taxon>Pseudomonadota</taxon>
        <taxon>Gammaproteobacteria</taxon>
        <taxon>Lysobacterales</taxon>
        <taxon>Lysobacteraceae</taxon>
        <taxon>Stenotrophomonas</taxon>
        <taxon>environmental samples</taxon>
    </lineage>
</organism>
<feature type="region of interest" description="Disordered" evidence="1">
    <location>
        <begin position="1"/>
        <end position="39"/>
    </location>
</feature>
<dbReference type="AlphaFoldDB" id="A0A1Y5Q7X7"/>
<protein>
    <submittedName>
        <fullName evidence="2">Uncharacterized protein</fullName>
    </submittedName>
</protein>
<gene>
    <name evidence="2" type="ORF">STPYR_11865</name>
</gene>
<feature type="region of interest" description="Disordered" evidence="1">
    <location>
        <begin position="60"/>
        <end position="90"/>
    </location>
</feature>
<dbReference type="EMBL" id="FLTS01000001">
    <property type="protein sequence ID" value="SBV36935.1"/>
    <property type="molecule type" value="Genomic_DNA"/>
</dbReference>
<evidence type="ECO:0000313" key="2">
    <source>
        <dbReference type="EMBL" id="SBV36935.1"/>
    </source>
</evidence>
<name>A0A1Y5Q7X7_9GAMM</name>
<sequence length="165" mass="18173">MRTTRRGPRPAPATEVARPRSGRPPPSAAQRPPATVRQPSTWARRNLRFFAGCFRSREDSQPAASCLPRGATERRVRLGNPAKPPISRGTMDRMARIDSPYLLIQCIKSICFIRQRLLIFAPFSTHPSNLSTSEEASCPLSTPRSSRSRSTPSTTASSSKSPTRA</sequence>
<evidence type="ECO:0000256" key="1">
    <source>
        <dbReference type="SAM" id="MobiDB-lite"/>
    </source>
</evidence>
<feature type="compositionally biased region" description="Low complexity" evidence="1">
    <location>
        <begin position="137"/>
        <end position="165"/>
    </location>
</feature>
<accession>A0A1Y5Q7X7</accession>
<reference evidence="2" key="1">
    <citation type="submission" date="2016-03" db="EMBL/GenBank/DDBJ databases">
        <authorList>
            <person name="Ploux O."/>
        </authorList>
    </citation>
    <scope>NUCLEOTIDE SEQUENCE</scope>
    <source>
        <strain evidence="2">UC10</strain>
    </source>
</reference>
<proteinExistence type="predicted"/>